<evidence type="ECO:0000313" key="2">
    <source>
        <dbReference type="EMBL" id="GFR84808.1"/>
    </source>
</evidence>
<dbReference type="AlphaFoldDB" id="A0AAV4GH38"/>
<feature type="compositionally biased region" description="Acidic residues" evidence="1">
    <location>
        <begin position="17"/>
        <end position="29"/>
    </location>
</feature>
<reference evidence="2 3" key="1">
    <citation type="journal article" date="2021" name="Elife">
        <title>Chloroplast acquisition without the gene transfer in kleptoplastic sea slugs, Plakobranchus ocellatus.</title>
        <authorList>
            <person name="Maeda T."/>
            <person name="Takahashi S."/>
            <person name="Yoshida T."/>
            <person name="Shimamura S."/>
            <person name="Takaki Y."/>
            <person name="Nagai Y."/>
            <person name="Toyoda A."/>
            <person name="Suzuki Y."/>
            <person name="Arimoto A."/>
            <person name="Ishii H."/>
            <person name="Satoh N."/>
            <person name="Nishiyama T."/>
            <person name="Hasebe M."/>
            <person name="Maruyama T."/>
            <person name="Minagawa J."/>
            <person name="Obokata J."/>
            <person name="Shigenobu S."/>
        </authorList>
    </citation>
    <scope>NUCLEOTIDE SEQUENCE [LARGE SCALE GENOMIC DNA]</scope>
</reference>
<dbReference type="Proteomes" id="UP000762676">
    <property type="component" value="Unassembled WGS sequence"/>
</dbReference>
<proteinExistence type="predicted"/>
<comment type="caution">
    <text evidence="2">The sequence shown here is derived from an EMBL/GenBank/DDBJ whole genome shotgun (WGS) entry which is preliminary data.</text>
</comment>
<feature type="region of interest" description="Disordered" evidence="1">
    <location>
        <begin position="69"/>
        <end position="91"/>
    </location>
</feature>
<dbReference type="EMBL" id="BMAT01004972">
    <property type="protein sequence ID" value="GFR84808.1"/>
    <property type="molecule type" value="Genomic_DNA"/>
</dbReference>
<name>A0AAV4GH38_9GAST</name>
<gene>
    <name evidence="2" type="ORF">ElyMa_002425900</name>
</gene>
<accession>A0AAV4GH38</accession>
<keyword evidence="3" id="KW-1185">Reference proteome</keyword>
<evidence type="ECO:0000256" key="1">
    <source>
        <dbReference type="SAM" id="MobiDB-lite"/>
    </source>
</evidence>
<evidence type="ECO:0000313" key="3">
    <source>
        <dbReference type="Proteomes" id="UP000762676"/>
    </source>
</evidence>
<sequence>MATDGNDSYNDHVSDDSYNDDDDDNDDGNDSVIMIVMMVISETALGTIESVLPHCDVRSACIRHTQSHYPDTVPTRLSTKSIMPDTRRSSC</sequence>
<feature type="region of interest" description="Disordered" evidence="1">
    <location>
        <begin position="1"/>
        <end position="29"/>
    </location>
</feature>
<protein>
    <submittedName>
        <fullName evidence="2">Uncharacterized protein</fullName>
    </submittedName>
</protein>
<organism evidence="2 3">
    <name type="scientific">Elysia marginata</name>
    <dbReference type="NCBI Taxonomy" id="1093978"/>
    <lineage>
        <taxon>Eukaryota</taxon>
        <taxon>Metazoa</taxon>
        <taxon>Spiralia</taxon>
        <taxon>Lophotrochozoa</taxon>
        <taxon>Mollusca</taxon>
        <taxon>Gastropoda</taxon>
        <taxon>Heterobranchia</taxon>
        <taxon>Euthyneura</taxon>
        <taxon>Panpulmonata</taxon>
        <taxon>Sacoglossa</taxon>
        <taxon>Placobranchoidea</taxon>
        <taxon>Plakobranchidae</taxon>
        <taxon>Elysia</taxon>
    </lineage>
</organism>